<evidence type="ECO:0000313" key="2">
    <source>
        <dbReference type="EMBL" id="KDR68599.1"/>
    </source>
</evidence>
<dbReference type="EMBL" id="KL142407">
    <property type="protein sequence ID" value="KDR68599.1"/>
    <property type="molecule type" value="Genomic_DNA"/>
</dbReference>
<dbReference type="PANTHER" id="PTHR36223:SF1">
    <property type="entry name" value="TRANSCRIPTION ELONGATION FACTOR EAF N-TERMINAL DOMAIN-CONTAINING PROTEIN"/>
    <property type="match status" value="1"/>
</dbReference>
<evidence type="ECO:0000313" key="3">
    <source>
        <dbReference type="Proteomes" id="UP000027222"/>
    </source>
</evidence>
<dbReference type="PANTHER" id="PTHR36223">
    <property type="entry name" value="BETA-LACTAMASE-TYPE TRANSPEPTIDASE FOLD DOMAIN CONTAINING PROTEIN"/>
    <property type="match status" value="1"/>
</dbReference>
<organism evidence="2 3">
    <name type="scientific">Galerina marginata (strain CBS 339.88)</name>
    <dbReference type="NCBI Taxonomy" id="685588"/>
    <lineage>
        <taxon>Eukaryota</taxon>
        <taxon>Fungi</taxon>
        <taxon>Dikarya</taxon>
        <taxon>Basidiomycota</taxon>
        <taxon>Agaricomycotina</taxon>
        <taxon>Agaricomycetes</taxon>
        <taxon>Agaricomycetidae</taxon>
        <taxon>Agaricales</taxon>
        <taxon>Agaricineae</taxon>
        <taxon>Strophariaceae</taxon>
        <taxon>Galerina</taxon>
    </lineage>
</organism>
<dbReference type="InterPro" id="IPR057678">
    <property type="entry name" value="DUF7918"/>
</dbReference>
<dbReference type="STRING" id="685588.A0A067SLM1"/>
<dbReference type="Pfam" id="PF25534">
    <property type="entry name" value="DUF7918"/>
    <property type="match status" value="1"/>
</dbReference>
<keyword evidence="3" id="KW-1185">Reference proteome</keyword>
<sequence length="259" mass="29125">MPNIGGFSCWIQVDGKHLTEYKIEYSVDGTQATCWVPSEVGKEFQICYCDPVRILTTGSRVTVDGIRCSSKILSTRHPRSTVTHIGVTTTDTTTRPFIFSSCQLLDDDTLESLNNPPAIGEVILVIHEVRLHSRSSKRKAVDLPPLQIHERAKKGIVHGTQLGEEVSRRRKQPRKTTRLRELAAFVFRYRPLAVLMADGIVPSPNPLPRKLLSSTEDFIDLTLDDDEPRRSRGKGRSSVKMEIKEERTTIFDGSIIDLT</sequence>
<name>A0A067SLM1_GALM3</name>
<dbReference type="AlphaFoldDB" id="A0A067SLM1"/>
<evidence type="ECO:0000259" key="1">
    <source>
        <dbReference type="Pfam" id="PF25534"/>
    </source>
</evidence>
<dbReference type="OrthoDB" id="3364132at2759"/>
<dbReference type="Proteomes" id="UP000027222">
    <property type="component" value="Unassembled WGS sequence"/>
</dbReference>
<accession>A0A067SLM1</accession>
<proteinExistence type="predicted"/>
<protein>
    <recommendedName>
        <fullName evidence="1">DUF7918 domain-containing protein</fullName>
    </recommendedName>
</protein>
<feature type="domain" description="DUF7918" evidence="1">
    <location>
        <begin position="8"/>
        <end position="202"/>
    </location>
</feature>
<gene>
    <name evidence="2" type="ORF">GALMADRAFT_146251</name>
</gene>
<dbReference type="HOGENOM" id="CLU_060356_0_1_1"/>
<reference evidence="3" key="1">
    <citation type="journal article" date="2014" name="Proc. Natl. Acad. Sci. U.S.A.">
        <title>Extensive sampling of basidiomycete genomes demonstrates inadequacy of the white-rot/brown-rot paradigm for wood decay fungi.</title>
        <authorList>
            <person name="Riley R."/>
            <person name="Salamov A.A."/>
            <person name="Brown D.W."/>
            <person name="Nagy L.G."/>
            <person name="Floudas D."/>
            <person name="Held B.W."/>
            <person name="Levasseur A."/>
            <person name="Lombard V."/>
            <person name="Morin E."/>
            <person name="Otillar R."/>
            <person name="Lindquist E.A."/>
            <person name="Sun H."/>
            <person name="LaButti K.M."/>
            <person name="Schmutz J."/>
            <person name="Jabbour D."/>
            <person name="Luo H."/>
            <person name="Baker S.E."/>
            <person name="Pisabarro A.G."/>
            <person name="Walton J.D."/>
            <person name="Blanchette R.A."/>
            <person name="Henrissat B."/>
            <person name="Martin F."/>
            <person name="Cullen D."/>
            <person name="Hibbett D.S."/>
            <person name="Grigoriev I.V."/>
        </authorList>
    </citation>
    <scope>NUCLEOTIDE SEQUENCE [LARGE SCALE GENOMIC DNA]</scope>
    <source>
        <strain evidence="3">CBS 339.88</strain>
    </source>
</reference>